<accession>A0A376MRU3</accession>
<feature type="transmembrane region" description="Helical" evidence="1">
    <location>
        <begin position="15"/>
        <end position="33"/>
    </location>
</feature>
<evidence type="ECO:0000313" key="2">
    <source>
        <dbReference type="EMBL" id="STG53103.1"/>
    </source>
</evidence>
<organism evidence="2 3">
    <name type="scientific">Escherichia coli</name>
    <dbReference type="NCBI Taxonomy" id="562"/>
    <lineage>
        <taxon>Bacteria</taxon>
        <taxon>Pseudomonadati</taxon>
        <taxon>Pseudomonadota</taxon>
        <taxon>Gammaproteobacteria</taxon>
        <taxon>Enterobacterales</taxon>
        <taxon>Enterobacteriaceae</taxon>
        <taxon>Escherichia</taxon>
    </lineage>
</organism>
<sequence>MVFQRQTDGFRRDDMVIVIIINIFVTIITRGGYDLRIVLKENIPPESNIALNPQFLKELFLLM</sequence>
<dbReference type="EMBL" id="UGAW01000001">
    <property type="protein sequence ID" value="STG53103.1"/>
    <property type="molecule type" value="Genomic_DNA"/>
</dbReference>
<evidence type="ECO:0000313" key="3">
    <source>
        <dbReference type="Proteomes" id="UP000254817"/>
    </source>
</evidence>
<keyword evidence="1" id="KW-0472">Membrane</keyword>
<gene>
    <name evidence="2" type="ORF">NCTC11112_03637</name>
</gene>
<dbReference type="AlphaFoldDB" id="A0A376MRU3"/>
<evidence type="ECO:0000256" key="1">
    <source>
        <dbReference type="SAM" id="Phobius"/>
    </source>
</evidence>
<protein>
    <submittedName>
        <fullName evidence="2">Uncharacterized protein</fullName>
    </submittedName>
</protein>
<proteinExistence type="predicted"/>
<keyword evidence="1" id="KW-0812">Transmembrane</keyword>
<name>A0A376MRU3_ECOLX</name>
<keyword evidence="1" id="KW-1133">Transmembrane helix</keyword>
<dbReference type="Proteomes" id="UP000254817">
    <property type="component" value="Unassembled WGS sequence"/>
</dbReference>
<reference evidence="2 3" key="1">
    <citation type="submission" date="2018-06" db="EMBL/GenBank/DDBJ databases">
        <authorList>
            <consortium name="Pathogen Informatics"/>
            <person name="Doyle S."/>
        </authorList>
    </citation>
    <scope>NUCLEOTIDE SEQUENCE [LARGE SCALE GENOMIC DNA]</scope>
    <source>
        <strain evidence="2 3">NCTC11112</strain>
    </source>
</reference>